<keyword evidence="2" id="KW-1185">Reference proteome</keyword>
<dbReference type="PANTHER" id="PTHR47864:SF12">
    <property type="entry name" value="MYB_SANT-LIKE DOMAIN-CONTAINING PROTEIN"/>
    <property type="match status" value="1"/>
</dbReference>
<name>A0AAU9SEC5_THLAR</name>
<sequence>MRNNTFEDFEDLQIILESAIARGNNAFGLGFGLGIDASAETFEVETNAQEREDVEVVTVTETAYEASKEKLPSRKRAKPNALIS</sequence>
<dbReference type="EMBL" id="OU466861">
    <property type="protein sequence ID" value="CAH2066020.1"/>
    <property type="molecule type" value="Genomic_DNA"/>
</dbReference>
<organism evidence="1 2">
    <name type="scientific">Thlaspi arvense</name>
    <name type="common">Field penny-cress</name>
    <dbReference type="NCBI Taxonomy" id="13288"/>
    <lineage>
        <taxon>Eukaryota</taxon>
        <taxon>Viridiplantae</taxon>
        <taxon>Streptophyta</taxon>
        <taxon>Embryophyta</taxon>
        <taxon>Tracheophyta</taxon>
        <taxon>Spermatophyta</taxon>
        <taxon>Magnoliopsida</taxon>
        <taxon>eudicotyledons</taxon>
        <taxon>Gunneridae</taxon>
        <taxon>Pentapetalae</taxon>
        <taxon>rosids</taxon>
        <taxon>malvids</taxon>
        <taxon>Brassicales</taxon>
        <taxon>Brassicaceae</taxon>
        <taxon>Thlaspideae</taxon>
        <taxon>Thlaspi</taxon>
    </lineage>
</organism>
<evidence type="ECO:0000313" key="1">
    <source>
        <dbReference type="EMBL" id="CAH2066020.1"/>
    </source>
</evidence>
<dbReference type="Proteomes" id="UP000836841">
    <property type="component" value="Chromosome 5"/>
</dbReference>
<proteinExistence type="predicted"/>
<dbReference type="PANTHER" id="PTHR47864">
    <property type="entry name" value="TRANSMEMBRANE PROTEIN"/>
    <property type="match status" value="1"/>
</dbReference>
<protein>
    <submittedName>
        <fullName evidence="1">Uncharacterized protein</fullName>
    </submittedName>
</protein>
<gene>
    <name evidence="1" type="ORF">TAV2_LOCUS15829</name>
</gene>
<dbReference type="AlphaFoldDB" id="A0AAU9SEC5"/>
<dbReference type="InterPro" id="IPR055314">
    <property type="entry name" value="At2g29880-like"/>
</dbReference>
<accession>A0AAU9SEC5</accession>
<reference evidence="1 2" key="1">
    <citation type="submission" date="2022-03" db="EMBL/GenBank/DDBJ databases">
        <authorList>
            <person name="Nunn A."/>
            <person name="Chopra R."/>
            <person name="Nunn A."/>
            <person name="Contreras Garrido A."/>
        </authorList>
    </citation>
    <scope>NUCLEOTIDE SEQUENCE [LARGE SCALE GENOMIC DNA]</scope>
</reference>
<evidence type="ECO:0000313" key="2">
    <source>
        <dbReference type="Proteomes" id="UP000836841"/>
    </source>
</evidence>